<dbReference type="InterPro" id="IPR011711">
    <property type="entry name" value="GntR_C"/>
</dbReference>
<dbReference type="InterPro" id="IPR008920">
    <property type="entry name" value="TF_FadR/GntR_C"/>
</dbReference>
<evidence type="ECO:0000256" key="3">
    <source>
        <dbReference type="ARBA" id="ARBA00023163"/>
    </source>
</evidence>
<dbReference type="CDD" id="cd07377">
    <property type="entry name" value="WHTH_GntR"/>
    <property type="match status" value="1"/>
</dbReference>
<dbReference type="PROSITE" id="PS50949">
    <property type="entry name" value="HTH_GNTR"/>
    <property type="match status" value="1"/>
</dbReference>
<keyword evidence="3" id="KW-0804">Transcription</keyword>
<accession>K2PAM4</accession>
<dbReference type="SMART" id="SM00345">
    <property type="entry name" value="HTH_GNTR"/>
    <property type="match status" value="1"/>
</dbReference>
<dbReference type="SUPFAM" id="SSF46785">
    <property type="entry name" value="Winged helix' DNA-binding domain"/>
    <property type="match status" value="1"/>
</dbReference>
<dbReference type="eggNOG" id="COG1802">
    <property type="taxonomic scope" value="Bacteria"/>
</dbReference>
<evidence type="ECO:0000256" key="1">
    <source>
        <dbReference type="ARBA" id="ARBA00023015"/>
    </source>
</evidence>
<dbReference type="RefSeq" id="WP_009449259.1">
    <property type="nucleotide sequence ID" value="NZ_AMSI01000001.1"/>
</dbReference>
<keyword evidence="2" id="KW-0238">DNA-binding</keyword>
<dbReference type="EMBL" id="AMSI01000001">
    <property type="protein sequence ID" value="EKF44181.1"/>
    <property type="molecule type" value="Genomic_DNA"/>
</dbReference>
<dbReference type="GO" id="GO:0003700">
    <property type="term" value="F:DNA-binding transcription factor activity"/>
    <property type="evidence" value="ECO:0007669"/>
    <property type="project" value="InterPro"/>
</dbReference>
<dbReference type="PANTHER" id="PTHR43537">
    <property type="entry name" value="TRANSCRIPTIONAL REGULATOR, GNTR FAMILY"/>
    <property type="match status" value="1"/>
</dbReference>
<evidence type="ECO:0000313" key="5">
    <source>
        <dbReference type="EMBL" id="EKF44181.1"/>
    </source>
</evidence>
<proteinExistence type="predicted"/>
<feature type="domain" description="HTH gntR-type" evidence="4">
    <location>
        <begin position="6"/>
        <end position="73"/>
    </location>
</feature>
<dbReference type="STRING" id="721133.SAMN05216176_102104"/>
<dbReference type="InterPro" id="IPR036388">
    <property type="entry name" value="WH-like_DNA-bd_sf"/>
</dbReference>
<comment type="caution">
    <text evidence="5">The sequence shown here is derived from an EMBL/GenBank/DDBJ whole genome shotgun (WGS) entry which is preliminary data.</text>
</comment>
<dbReference type="AlphaFoldDB" id="K2PAM4"/>
<dbReference type="InterPro" id="IPR036390">
    <property type="entry name" value="WH_DNA-bd_sf"/>
</dbReference>
<dbReference type="PANTHER" id="PTHR43537:SF41">
    <property type="entry name" value="TRANSCRIPTIONAL REGULATORY PROTEIN"/>
    <property type="match status" value="1"/>
</dbReference>
<dbReference type="PRINTS" id="PR00035">
    <property type="entry name" value="HTHGNTR"/>
</dbReference>
<dbReference type="SUPFAM" id="SSF48008">
    <property type="entry name" value="GntR ligand-binding domain-like"/>
    <property type="match status" value="1"/>
</dbReference>
<dbReference type="GO" id="GO:0003677">
    <property type="term" value="F:DNA binding"/>
    <property type="evidence" value="ECO:0007669"/>
    <property type="project" value="UniProtKB-KW"/>
</dbReference>
<dbReference type="Gene3D" id="1.10.10.10">
    <property type="entry name" value="Winged helix-like DNA-binding domain superfamily/Winged helix DNA-binding domain"/>
    <property type="match status" value="1"/>
</dbReference>
<evidence type="ECO:0000256" key="2">
    <source>
        <dbReference type="ARBA" id="ARBA00023125"/>
    </source>
</evidence>
<gene>
    <name evidence="5" type="ORF">NA8A_00525</name>
</gene>
<dbReference type="InterPro" id="IPR000524">
    <property type="entry name" value="Tscrpt_reg_HTH_GntR"/>
</dbReference>
<keyword evidence="1" id="KW-0805">Transcription regulation</keyword>
<dbReference type="SMART" id="SM00895">
    <property type="entry name" value="FCD"/>
    <property type="match status" value="1"/>
</dbReference>
<sequence>MENTAGITSERVAALLRERILSGSYADGHALRQEKLAAELGCSRIPVREAIRQLEAEGLVITIPRRGAMVAEMPVDRIRESFELRAVLEPWLLTASIPFLDEADFAAAQAVIDEMADLGFEGWGDANWRFHKALYAKCGKETAVEMLQRIHESIERYLRIHMRLTSGRDKAQTDHSLLLSLCRARDIQRATALLTTHILEVSDKLVESVEIARGLRRDEALLHPALRQNAKRTNGEH</sequence>
<name>K2PAM4_9HYPH</name>
<dbReference type="OrthoDB" id="9810548at2"/>
<evidence type="ECO:0000259" key="4">
    <source>
        <dbReference type="PROSITE" id="PS50949"/>
    </source>
</evidence>
<dbReference type="Gene3D" id="1.20.120.530">
    <property type="entry name" value="GntR ligand-binding domain-like"/>
    <property type="match status" value="1"/>
</dbReference>
<dbReference type="Pfam" id="PF07729">
    <property type="entry name" value="FCD"/>
    <property type="match status" value="1"/>
</dbReference>
<protein>
    <submittedName>
        <fullName evidence="5">GntR family transcriptional regulator</fullName>
    </submittedName>
</protein>
<dbReference type="PATRIC" id="fig|1231190.3.peg.112"/>
<keyword evidence="6" id="KW-1185">Reference proteome</keyword>
<dbReference type="Proteomes" id="UP000007374">
    <property type="component" value="Unassembled WGS sequence"/>
</dbReference>
<evidence type="ECO:0000313" key="6">
    <source>
        <dbReference type="Proteomes" id="UP000007374"/>
    </source>
</evidence>
<reference evidence="5 6" key="1">
    <citation type="journal article" date="2012" name="J. Bacteriol.">
        <title>Genome Sequence of Nitratireductor indicus Type Strain C115.</title>
        <authorList>
            <person name="Lai Q."/>
            <person name="Li G."/>
            <person name="Yu Z."/>
            <person name="Shao Z."/>
        </authorList>
    </citation>
    <scope>NUCLEOTIDE SEQUENCE [LARGE SCALE GENOMIC DNA]</scope>
    <source>
        <strain evidence="5 6">C115</strain>
    </source>
</reference>
<dbReference type="Pfam" id="PF00392">
    <property type="entry name" value="GntR"/>
    <property type="match status" value="1"/>
</dbReference>
<organism evidence="5 6">
    <name type="scientific">Nitratireductor indicus C115</name>
    <dbReference type="NCBI Taxonomy" id="1231190"/>
    <lineage>
        <taxon>Bacteria</taxon>
        <taxon>Pseudomonadati</taxon>
        <taxon>Pseudomonadota</taxon>
        <taxon>Alphaproteobacteria</taxon>
        <taxon>Hyphomicrobiales</taxon>
        <taxon>Phyllobacteriaceae</taxon>
        <taxon>Nitratireductor</taxon>
    </lineage>
</organism>